<evidence type="ECO:0000313" key="2">
    <source>
        <dbReference type="Proteomes" id="UP000198211"/>
    </source>
</evidence>
<keyword evidence="2" id="KW-1185">Reference proteome</keyword>
<dbReference type="OrthoDB" id="178344at2759"/>
<comment type="caution">
    <text evidence="1">The sequence shown here is derived from an EMBL/GenBank/DDBJ whole genome shotgun (WGS) entry which is preliminary data.</text>
</comment>
<evidence type="ECO:0000313" key="1">
    <source>
        <dbReference type="EMBL" id="OWY95832.1"/>
    </source>
</evidence>
<name>A0A225URW6_9STRA</name>
<proteinExistence type="predicted"/>
<dbReference type="AlphaFoldDB" id="A0A225URW6"/>
<organism evidence="1 2">
    <name type="scientific">Phytophthora megakarya</name>
    <dbReference type="NCBI Taxonomy" id="4795"/>
    <lineage>
        <taxon>Eukaryota</taxon>
        <taxon>Sar</taxon>
        <taxon>Stramenopiles</taxon>
        <taxon>Oomycota</taxon>
        <taxon>Peronosporomycetes</taxon>
        <taxon>Peronosporales</taxon>
        <taxon>Peronosporaceae</taxon>
        <taxon>Phytophthora</taxon>
    </lineage>
</organism>
<dbReference type="Proteomes" id="UP000198211">
    <property type="component" value="Unassembled WGS sequence"/>
</dbReference>
<reference evidence="2" key="1">
    <citation type="submission" date="2017-03" db="EMBL/GenBank/DDBJ databases">
        <title>Phytopthora megakarya and P. palmivora, two closely related causual agents of cacao black pod achieved similar genome size and gene model numbers by different mechanisms.</title>
        <authorList>
            <person name="Ali S."/>
            <person name="Shao J."/>
            <person name="Larry D.J."/>
            <person name="Kronmiller B."/>
            <person name="Shen D."/>
            <person name="Strem M.D."/>
            <person name="Melnick R.L."/>
            <person name="Guiltinan M.J."/>
            <person name="Tyler B.M."/>
            <person name="Meinhardt L.W."/>
            <person name="Bailey B.A."/>
        </authorList>
    </citation>
    <scope>NUCLEOTIDE SEQUENCE [LARGE SCALE GENOMIC DNA]</scope>
    <source>
        <strain evidence="2">zdho120</strain>
    </source>
</reference>
<protein>
    <submittedName>
        <fullName evidence="1">Uncharacterized protein</fullName>
    </submittedName>
</protein>
<accession>A0A225URW6</accession>
<dbReference type="EMBL" id="NBNE01012445">
    <property type="protein sequence ID" value="OWY95832.1"/>
    <property type="molecule type" value="Genomic_DNA"/>
</dbReference>
<sequence length="69" mass="8003">MKSVEIDRHRSSEIFSGSISPGVFVCRGLFRRQSSQSAMYFLIVRVMRGQYQSARSFRYCDPHSDAHRS</sequence>
<gene>
    <name evidence="1" type="ORF">PHMEG_00034066</name>
</gene>